<dbReference type="Pfam" id="PF01476">
    <property type="entry name" value="LysM"/>
    <property type="match status" value="1"/>
</dbReference>
<dbReference type="EMBL" id="LRBV02000008">
    <property type="status" value="NOT_ANNOTATED_CDS"/>
    <property type="molecule type" value="Genomic_DNA"/>
</dbReference>
<dbReference type="Proteomes" id="UP000594261">
    <property type="component" value="Chromosome 8"/>
</dbReference>
<dbReference type="SMART" id="SM00257">
    <property type="entry name" value="LysM"/>
    <property type="match status" value="1"/>
</dbReference>
<feature type="transmembrane region" description="Helical" evidence="2">
    <location>
        <begin position="20"/>
        <end position="41"/>
    </location>
</feature>
<dbReference type="EnsemblPlants" id="QL08p042310:mrna">
    <property type="protein sequence ID" value="QL08p042310:mrna"/>
    <property type="gene ID" value="QL08p042310"/>
</dbReference>
<feature type="domain" description="LysM" evidence="3">
    <location>
        <begin position="101"/>
        <end position="144"/>
    </location>
</feature>
<accession>A0A7N2MC30</accession>
<keyword evidence="5" id="KW-1185">Reference proteome</keyword>
<organism evidence="4 5">
    <name type="scientific">Quercus lobata</name>
    <name type="common">Valley oak</name>
    <dbReference type="NCBI Taxonomy" id="97700"/>
    <lineage>
        <taxon>Eukaryota</taxon>
        <taxon>Viridiplantae</taxon>
        <taxon>Streptophyta</taxon>
        <taxon>Embryophyta</taxon>
        <taxon>Tracheophyta</taxon>
        <taxon>Spermatophyta</taxon>
        <taxon>Magnoliopsida</taxon>
        <taxon>eudicotyledons</taxon>
        <taxon>Gunneridae</taxon>
        <taxon>Pentapetalae</taxon>
        <taxon>rosids</taxon>
        <taxon>fabids</taxon>
        <taxon>Fagales</taxon>
        <taxon>Fagaceae</taxon>
        <taxon>Quercus</taxon>
    </lineage>
</organism>
<evidence type="ECO:0000259" key="3">
    <source>
        <dbReference type="PROSITE" id="PS51782"/>
    </source>
</evidence>
<sequence length="145" mass="15620">MSNPRAAAGDGDGESKDNTITKAAGVLVFSGIALSILKAIIPLKKPRITETQSANESPLSESTQLIQFQPPRPLPPHEPFVKKPITYMDHNLPEVPELSHKTIEIAKGDTLWGLSRKFGVSVNAIKEANGLKGDTIYAGKKLIIP</sequence>
<feature type="region of interest" description="Disordered" evidence="1">
    <location>
        <begin position="48"/>
        <end position="78"/>
    </location>
</feature>
<dbReference type="PANTHER" id="PTHR33734">
    <property type="entry name" value="LYSM DOMAIN-CONTAINING GPI-ANCHORED PROTEIN 2"/>
    <property type="match status" value="1"/>
</dbReference>
<dbReference type="CDD" id="cd00118">
    <property type="entry name" value="LysM"/>
    <property type="match status" value="1"/>
</dbReference>
<feature type="compositionally biased region" description="Polar residues" evidence="1">
    <location>
        <begin position="49"/>
        <end position="67"/>
    </location>
</feature>
<evidence type="ECO:0000256" key="1">
    <source>
        <dbReference type="SAM" id="MobiDB-lite"/>
    </source>
</evidence>
<gene>
    <name evidence="4" type="primary">LOC115957347</name>
</gene>
<keyword evidence="2" id="KW-0812">Transmembrane</keyword>
<keyword evidence="2" id="KW-1133">Transmembrane helix</keyword>
<dbReference type="AlphaFoldDB" id="A0A7N2MC30"/>
<dbReference type="InterPro" id="IPR036779">
    <property type="entry name" value="LysM_dom_sf"/>
</dbReference>
<evidence type="ECO:0000313" key="4">
    <source>
        <dbReference type="EnsemblPlants" id="QL08p042310:mrna"/>
    </source>
</evidence>
<keyword evidence="2" id="KW-0472">Membrane</keyword>
<dbReference type="Gene3D" id="3.10.350.10">
    <property type="entry name" value="LysM domain"/>
    <property type="match status" value="1"/>
</dbReference>
<dbReference type="PROSITE" id="PS51782">
    <property type="entry name" value="LYSM"/>
    <property type="match status" value="1"/>
</dbReference>
<reference evidence="4 5" key="1">
    <citation type="journal article" date="2016" name="G3 (Bethesda)">
        <title>First Draft Assembly and Annotation of the Genome of a California Endemic Oak Quercus lobata Nee (Fagaceae).</title>
        <authorList>
            <person name="Sork V.L."/>
            <person name="Fitz-Gibbon S.T."/>
            <person name="Puiu D."/>
            <person name="Crepeau M."/>
            <person name="Gugger P.F."/>
            <person name="Sherman R."/>
            <person name="Stevens K."/>
            <person name="Langley C.H."/>
            <person name="Pellegrini M."/>
            <person name="Salzberg S.L."/>
        </authorList>
    </citation>
    <scope>NUCLEOTIDE SEQUENCE [LARGE SCALE GENOMIC DNA]</scope>
    <source>
        <strain evidence="4 5">cv. SW786</strain>
    </source>
</reference>
<reference evidence="4" key="2">
    <citation type="submission" date="2021-01" db="UniProtKB">
        <authorList>
            <consortium name="EnsemblPlants"/>
        </authorList>
    </citation>
    <scope>IDENTIFICATION</scope>
</reference>
<dbReference type="PANTHER" id="PTHR33734:SF26">
    <property type="entry name" value="LYSM DOMAIN-CONTAINING PROTEIN"/>
    <property type="match status" value="1"/>
</dbReference>
<dbReference type="InParanoid" id="A0A7N2MC30"/>
<proteinExistence type="predicted"/>
<evidence type="ECO:0000256" key="2">
    <source>
        <dbReference type="SAM" id="Phobius"/>
    </source>
</evidence>
<dbReference type="KEGG" id="qlo:115957347"/>
<dbReference type="SUPFAM" id="SSF54106">
    <property type="entry name" value="LysM domain"/>
    <property type="match status" value="1"/>
</dbReference>
<dbReference type="OMA" id="IAMNIIR"/>
<dbReference type="OrthoDB" id="2107166at2759"/>
<dbReference type="Gramene" id="QL08p042310:mrna">
    <property type="protein sequence ID" value="QL08p042310:mrna"/>
    <property type="gene ID" value="QL08p042310"/>
</dbReference>
<dbReference type="InterPro" id="IPR018392">
    <property type="entry name" value="LysM"/>
</dbReference>
<name>A0A7N2MC30_QUELO</name>
<dbReference type="GeneID" id="115957347"/>
<evidence type="ECO:0000313" key="5">
    <source>
        <dbReference type="Proteomes" id="UP000594261"/>
    </source>
</evidence>
<protein>
    <recommendedName>
        <fullName evidence="3">LysM domain-containing protein</fullName>
    </recommendedName>
</protein>
<dbReference type="RefSeq" id="XP_030931428.1">
    <property type="nucleotide sequence ID" value="XM_031075568.1"/>
</dbReference>